<proteinExistence type="inferred from homology"/>
<evidence type="ECO:0000313" key="5">
    <source>
        <dbReference type="Proteomes" id="UP000823405"/>
    </source>
</evidence>
<dbReference type="SUPFAM" id="SSF56784">
    <property type="entry name" value="HAD-like"/>
    <property type="match status" value="1"/>
</dbReference>
<gene>
    <name evidence="4" type="primary">TPS2_1</name>
    <name evidence="4" type="ORF">BGZ97_001786</name>
</gene>
<dbReference type="NCBIfam" id="TIGR01484">
    <property type="entry name" value="HAD-SF-IIB"/>
    <property type="match status" value="1"/>
</dbReference>
<evidence type="ECO:0000256" key="1">
    <source>
        <dbReference type="ARBA" id="ARBA00005409"/>
    </source>
</evidence>
<dbReference type="FunFam" id="3.30.70.1020:FF:000002">
    <property type="entry name" value="Trehalose-6-phosphate synthase 2"/>
    <property type="match status" value="1"/>
</dbReference>
<feature type="compositionally biased region" description="Low complexity" evidence="3">
    <location>
        <begin position="82"/>
        <end position="98"/>
    </location>
</feature>
<dbReference type="GO" id="GO:0005992">
    <property type="term" value="P:trehalose biosynthetic process"/>
    <property type="evidence" value="ECO:0007669"/>
    <property type="project" value="InterPro"/>
</dbReference>
<feature type="region of interest" description="Disordered" evidence="3">
    <location>
        <begin position="65"/>
        <end position="114"/>
    </location>
</feature>
<comment type="similarity">
    <text evidence="1">In the N-terminal section; belongs to the glycosyltransferase 20 family.</text>
</comment>
<reference evidence="4" key="1">
    <citation type="journal article" date="2020" name="Fungal Divers.">
        <title>Resolving the Mortierellaceae phylogeny through synthesis of multi-gene phylogenetics and phylogenomics.</title>
        <authorList>
            <person name="Vandepol N."/>
            <person name="Liber J."/>
            <person name="Desiro A."/>
            <person name="Na H."/>
            <person name="Kennedy M."/>
            <person name="Barry K."/>
            <person name="Grigoriev I.V."/>
            <person name="Miller A.N."/>
            <person name="O'Donnell K."/>
            <person name="Stajich J.E."/>
            <person name="Bonito G."/>
        </authorList>
    </citation>
    <scope>NUCLEOTIDE SEQUENCE</scope>
    <source>
        <strain evidence="4">NVP60</strain>
    </source>
</reference>
<feature type="region of interest" description="Disordered" evidence="3">
    <location>
        <begin position="816"/>
        <end position="873"/>
    </location>
</feature>
<dbReference type="OrthoDB" id="755951at2759"/>
<name>A0A9P6QVV2_9FUNG</name>
<dbReference type="CDD" id="cd01627">
    <property type="entry name" value="HAD_TPP"/>
    <property type="match status" value="1"/>
</dbReference>
<dbReference type="InterPro" id="IPR023214">
    <property type="entry name" value="HAD_sf"/>
</dbReference>
<dbReference type="Pfam" id="PF02358">
    <property type="entry name" value="Trehalose_PPase"/>
    <property type="match status" value="1"/>
</dbReference>
<dbReference type="NCBIfam" id="TIGR00685">
    <property type="entry name" value="T6PP"/>
    <property type="match status" value="1"/>
</dbReference>
<comment type="caution">
    <text evidence="4">The sequence shown here is derived from an EMBL/GenBank/DDBJ whole genome shotgun (WGS) entry which is preliminary data.</text>
</comment>
<feature type="compositionally biased region" description="Polar residues" evidence="3">
    <location>
        <begin position="853"/>
        <end position="873"/>
    </location>
</feature>
<dbReference type="EMBL" id="JAAAIN010001376">
    <property type="protein sequence ID" value="KAG0303703.1"/>
    <property type="molecule type" value="Genomic_DNA"/>
</dbReference>
<dbReference type="Proteomes" id="UP000823405">
    <property type="component" value="Unassembled WGS sequence"/>
</dbReference>
<dbReference type="GO" id="GO:0003825">
    <property type="term" value="F:alpha,alpha-trehalose-phosphate synthase (UDP-forming) activity"/>
    <property type="evidence" value="ECO:0007669"/>
    <property type="project" value="TreeGrafter"/>
</dbReference>
<dbReference type="Gene3D" id="3.40.50.1000">
    <property type="entry name" value="HAD superfamily/HAD-like"/>
    <property type="match status" value="1"/>
</dbReference>
<dbReference type="InterPro" id="IPR036412">
    <property type="entry name" value="HAD-like_sf"/>
</dbReference>
<dbReference type="GO" id="GO:0004805">
    <property type="term" value="F:trehalose-phosphatase activity"/>
    <property type="evidence" value="ECO:0007669"/>
    <property type="project" value="TreeGrafter"/>
</dbReference>
<feature type="compositionally biased region" description="Low complexity" evidence="3">
    <location>
        <begin position="819"/>
        <end position="839"/>
    </location>
</feature>
<dbReference type="InterPro" id="IPR006379">
    <property type="entry name" value="HAD-SF_hydro_IIB"/>
</dbReference>
<dbReference type="GO" id="GO:0005946">
    <property type="term" value="C:alpha,alpha-trehalose-phosphate synthase complex (UDP-forming)"/>
    <property type="evidence" value="ECO:0007669"/>
    <property type="project" value="TreeGrafter"/>
</dbReference>
<evidence type="ECO:0000256" key="3">
    <source>
        <dbReference type="SAM" id="MobiDB-lite"/>
    </source>
</evidence>
<comment type="similarity">
    <text evidence="2">In the C-terminal section; belongs to the trehalose phosphatase family.</text>
</comment>
<dbReference type="InterPro" id="IPR003337">
    <property type="entry name" value="Trehalose_PPase"/>
</dbReference>
<dbReference type="Gene3D" id="3.30.70.1020">
    <property type="entry name" value="Trehalose-6-phosphate phosphatase related protein, domain 2"/>
    <property type="match status" value="1"/>
</dbReference>
<dbReference type="Gene3D" id="3.40.50.2000">
    <property type="entry name" value="Glycogen Phosphorylase B"/>
    <property type="match status" value="3"/>
</dbReference>
<sequence length="917" mass="100944">MSSIATFHSTSSTSSLNFPKIVPLTELPETAQIILSERPRLINVTHQIPFTCTLIDRTGQASSTGYNGTPALSNGAGSPTNRRSSFAAPRHPAASSPPLDTDTATITLNGVNGLNSGRGREIDGDCILDPRRGHSAMYSGILSLGKDYETVQIGWVGEIADQDGYVVPSKNLTDNHKQNLKEKLWEREKVIPIFLEDSRAAGHYEGYCKTVWIHDYHLLLVPHMLRQKLPGAAIGVFIHAPFPSSEIFRCLPKRVEILNGLLGANQIGFQTYSYARHFISCCTRVNGYESTPRGVDAMGSTVWVGTFPIGIDAERVERQRKAPGVLPKMEAIRKTYKGKRIIVGRDKLDLAKGVQQKLQAFEKFLNDYPEMQGQVVMIQVTSPPLVENTKLEAKIAELVAHINGTYGSLNFTPVHHYHQHIDRDEYYALLSVADIGLITSVRDGMNTTSLEYIMCQKENHGPLILSEFTGTAGSLGGAMMVNPWDYHGVARVIYDALNLTEEDKIARHSQLHKHVLAHTAQFWAKSFISELILNVGTWDQSAPTPFLNQGLIIDKYNSSKKRLLMFDYDGTLTPIRKTPGAAVPQDHMLKALTALASDPNNVVWVISGRDQKVLEGWLGEVENLGFSAEHGSFMRQPGSKKWVNLTESLDMGWKSDVIEIFTYYTERTQGSFIEHKRSSLTWHYRMADPEFGQFQAKECQNHLENAVLSKLPVEILVGKKNLEVRPTIVNKGEIVKRLLSQHPDAEFVLCAGDDKTDEDMFRALAGNGAAAAQRRESLIANNHAILEPYTDELVAATAAKIAQATFQHSLEHAPLIPLSSKNNNGSHSGGHSDSSGGNSYLKSPTPFSVAFQPPSSTPGSDISVGSNGSQGSLSHLENEHFSITIGHALKKTLANWHVTSPEELIRVLGILSGVADL</sequence>
<feature type="compositionally biased region" description="Polar residues" evidence="3">
    <location>
        <begin position="65"/>
        <end position="81"/>
    </location>
</feature>
<organism evidence="4 5">
    <name type="scientific">Linnemannia gamsii</name>
    <dbReference type="NCBI Taxonomy" id="64522"/>
    <lineage>
        <taxon>Eukaryota</taxon>
        <taxon>Fungi</taxon>
        <taxon>Fungi incertae sedis</taxon>
        <taxon>Mucoromycota</taxon>
        <taxon>Mortierellomycotina</taxon>
        <taxon>Mortierellomycetes</taxon>
        <taxon>Mortierellales</taxon>
        <taxon>Mortierellaceae</taxon>
        <taxon>Linnemannia</taxon>
    </lineage>
</organism>
<dbReference type="Pfam" id="PF00982">
    <property type="entry name" value="Glyco_transf_20"/>
    <property type="match status" value="1"/>
</dbReference>
<evidence type="ECO:0000313" key="4">
    <source>
        <dbReference type="EMBL" id="KAG0303703.1"/>
    </source>
</evidence>
<protein>
    <submittedName>
        <fullName evidence="4">Threalose-6-phosphate phosphatase</fullName>
    </submittedName>
</protein>
<dbReference type="PANTHER" id="PTHR10788">
    <property type="entry name" value="TREHALOSE-6-PHOSPHATE SYNTHASE"/>
    <property type="match status" value="1"/>
</dbReference>
<accession>A0A9P6QVV2</accession>
<dbReference type="PANTHER" id="PTHR10788:SF123">
    <property type="entry name" value="TREHALOSE-PHOSPHATASE"/>
    <property type="match status" value="1"/>
</dbReference>
<dbReference type="GO" id="GO:0005829">
    <property type="term" value="C:cytosol"/>
    <property type="evidence" value="ECO:0007669"/>
    <property type="project" value="TreeGrafter"/>
</dbReference>
<dbReference type="SUPFAM" id="SSF53756">
    <property type="entry name" value="UDP-Glycosyltransferase/glycogen phosphorylase"/>
    <property type="match status" value="1"/>
</dbReference>
<feature type="compositionally biased region" description="Polar residues" evidence="3">
    <location>
        <begin position="102"/>
        <end position="114"/>
    </location>
</feature>
<keyword evidence="5" id="KW-1185">Reference proteome</keyword>
<evidence type="ECO:0000256" key="2">
    <source>
        <dbReference type="ARBA" id="ARBA00006330"/>
    </source>
</evidence>
<dbReference type="CDD" id="cd03788">
    <property type="entry name" value="GT20_TPS"/>
    <property type="match status" value="1"/>
</dbReference>
<dbReference type="AlphaFoldDB" id="A0A9P6QVV2"/>
<dbReference type="InterPro" id="IPR001830">
    <property type="entry name" value="Glyco_trans_20"/>
</dbReference>
<dbReference type="FunFam" id="3.40.50.2000:FF:000036">
    <property type="entry name" value="Alpha,alpha-trehalose-phosphate synthase subunit Tps2"/>
    <property type="match status" value="1"/>
</dbReference>